<evidence type="ECO:0000313" key="2">
    <source>
        <dbReference type="Proteomes" id="UP000199073"/>
    </source>
</evidence>
<dbReference type="EMBL" id="FNJI01000027">
    <property type="protein sequence ID" value="SDP58459.1"/>
    <property type="molecule type" value="Genomic_DNA"/>
</dbReference>
<evidence type="ECO:0000313" key="1">
    <source>
        <dbReference type="EMBL" id="SDP58459.1"/>
    </source>
</evidence>
<dbReference type="Gene3D" id="3.40.50.300">
    <property type="entry name" value="P-loop containing nucleotide triphosphate hydrolases"/>
    <property type="match status" value="1"/>
</dbReference>
<dbReference type="AlphaFoldDB" id="A0A1H0TWX1"/>
<dbReference type="InterPro" id="IPR027417">
    <property type="entry name" value="P-loop_NTPase"/>
</dbReference>
<proteinExistence type="predicted"/>
<protein>
    <submittedName>
        <fullName evidence="1">Sulfotransferase family protein</fullName>
    </submittedName>
</protein>
<accession>A0A1H0TWX1</accession>
<keyword evidence="2" id="KW-1185">Reference proteome</keyword>
<keyword evidence="1" id="KW-0808">Transferase</keyword>
<dbReference type="STRING" id="91360.SAMN05660330_03270"/>
<reference evidence="1 2" key="1">
    <citation type="submission" date="2016-10" db="EMBL/GenBank/DDBJ databases">
        <authorList>
            <person name="de Groot N.N."/>
        </authorList>
    </citation>
    <scope>NUCLEOTIDE SEQUENCE [LARGE SCALE GENOMIC DNA]</scope>
    <source>
        <strain evidence="1 2">DSM 12130</strain>
    </source>
</reference>
<dbReference type="InterPro" id="IPR005331">
    <property type="entry name" value="Sulfotransferase"/>
</dbReference>
<dbReference type="GO" id="GO:0008146">
    <property type="term" value="F:sulfotransferase activity"/>
    <property type="evidence" value="ECO:0007669"/>
    <property type="project" value="InterPro"/>
</dbReference>
<sequence length="251" mass="28648">MSEKSGMRTVILHYHLFKNAGTSLDATFRDNLGDQGWVTKEFPPQRPKNRAEVAVWLQENRTARCFSSHTAMMPPPLIEGLRVLPVIFVRHPLDRIASAYFFEKNQASDTFGAVLARNTSLAGYIETRLALPHDRQCRNFHVERFASFFDETEGGELERAKRALAALPFFGVVEKYDESLARLQAWLRQDGFGELELEAMKKNVSQRTSKKLCDKLNSLEEAVGKKLYAKLKEVNTPDLEFYSEARRIFGA</sequence>
<organism evidence="1 2">
    <name type="scientific">Desulforhopalus singaporensis</name>
    <dbReference type="NCBI Taxonomy" id="91360"/>
    <lineage>
        <taxon>Bacteria</taxon>
        <taxon>Pseudomonadati</taxon>
        <taxon>Thermodesulfobacteriota</taxon>
        <taxon>Desulfobulbia</taxon>
        <taxon>Desulfobulbales</taxon>
        <taxon>Desulfocapsaceae</taxon>
        <taxon>Desulforhopalus</taxon>
    </lineage>
</organism>
<dbReference type="Proteomes" id="UP000199073">
    <property type="component" value="Unassembled WGS sequence"/>
</dbReference>
<dbReference type="GO" id="GO:0016020">
    <property type="term" value="C:membrane"/>
    <property type="evidence" value="ECO:0007669"/>
    <property type="project" value="InterPro"/>
</dbReference>
<gene>
    <name evidence="1" type="ORF">SAMN05660330_03270</name>
</gene>
<name>A0A1H0TWX1_9BACT</name>
<dbReference type="Pfam" id="PF03567">
    <property type="entry name" value="Sulfotransfer_2"/>
    <property type="match status" value="1"/>
</dbReference>
<dbReference type="SUPFAM" id="SSF52540">
    <property type="entry name" value="P-loop containing nucleoside triphosphate hydrolases"/>
    <property type="match status" value="1"/>
</dbReference>